<dbReference type="PROSITE" id="PS50043">
    <property type="entry name" value="HTH_LUXR_2"/>
    <property type="match status" value="1"/>
</dbReference>
<reference evidence="8" key="1">
    <citation type="submission" date="2020-11" db="EMBL/GenBank/DDBJ databases">
        <title>Sequencing the genomes of 1000 actinobacteria strains.</title>
        <authorList>
            <person name="Klenk H.-P."/>
        </authorList>
    </citation>
    <scope>NUCLEOTIDE SEQUENCE</scope>
    <source>
        <strain evidence="8">DSM 43175</strain>
    </source>
</reference>
<dbReference type="InterPro" id="IPR001789">
    <property type="entry name" value="Sig_transdc_resp-reg_receiver"/>
</dbReference>
<evidence type="ECO:0000259" key="6">
    <source>
        <dbReference type="PROSITE" id="PS50043"/>
    </source>
</evidence>
<keyword evidence="1 5" id="KW-0597">Phosphoprotein</keyword>
<dbReference type="PRINTS" id="PR00038">
    <property type="entry name" value="HTHLUXR"/>
</dbReference>
<evidence type="ECO:0000256" key="5">
    <source>
        <dbReference type="PROSITE-ProRule" id="PRU00169"/>
    </source>
</evidence>
<organism evidence="8 9">
    <name type="scientific">Actinomadura viridis</name>
    <dbReference type="NCBI Taxonomy" id="58110"/>
    <lineage>
        <taxon>Bacteria</taxon>
        <taxon>Bacillati</taxon>
        <taxon>Actinomycetota</taxon>
        <taxon>Actinomycetes</taxon>
        <taxon>Streptosporangiales</taxon>
        <taxon>Thermomonosporaceae</taxon>
        <taxon>Actinomadura</taxon>
    </lineage>
</organism>
<dbReference type="SMART" id="SM00421">
    <property type="entry name" value="HTH_LUXR"/>
    <property type="match status" value="1"/>
</dbReference>
<dbReference type="Gene3D" id="3.40.50.2300">
    <property type="match status" value="1"/>
</dbReference>
<dbReference type="CDD" id="cd06170">
    <property type="entry name" value="LuxR_C_like"/>
    <property type="match status" value="1"/>
</dbReference>
<keyword evidence="3 8" id="KW-0238">DNA-binding</keyword>
<dbReference type="InterPro" id="IPR011006">
    <property type="entry name" value="CheY-like_superfamily"/>
</dbReference>
<evidence type="ECO:0000259" key="7">
    <source>
        <dbReference type="PROSITE" id="PS50110"/>
    </source>
</evidence>
<evidence type="ECO:0000256" key="1">
    <source>
        <dbReference type="ARBA" id="ARBA00022553"/>
    </source>
</evidence>
<dbReference type="RefSeq" id="WP_197014712.1">
    <property type="nucleotide sequence ID" value="NZ_BAABES010000009.1"/>
</dbReference>
<name>A0A931DM80_9ACTN</name>
<evidence type="ECO:0000256" key="4">
    <source>
        <dbReference type="ARBA" id="ARBA00023163"/>
    </source>
</evidence>
<dbReference type="SUPFAM" id="SSF46894">
    <property type="entry name" value="C-terminal effector domain of the bipartite response regulators"/>
    <property type="match status" value="1"/>
</dbReference>
<keyword evidence="2" id="KW-0805">Transcription regulation</keyword>
<dbReference type="Proteomes" id="UP000614047">
    <property type="component" value="Unassembled WGS sequence"/>
</dbReference>
<dbReference type="Pfam" id="PF00072">
    <property type="entry name" value="Response_reg"/>
    <property type="match status" value="1"/>
</dbReference>
<dbReference type="AlphaFoldDB" id="A0A931DM80"/>
<dbReference type="PANTHER" id="PTHR43214:SF24">
    <property type="entry name" value="TRANSCRIPTIONAL REGULATORY PROTEIN NARL-RELATED"/>
    <property type="match status" value="1"/>
</dbReference>
<dbReference type="EMBL" id="JADOUA010000001">
    <property type="protein sequence ID" value="MBG6092545.1"/>
    <property type="molecule type" value="Genomic_DNA"/>
</dbReference>
<dbReference type="GO" id="GO:0003677">
    <property type="term" value="F:DNA binding"/>
    <property type="evidence" value="ECO:0007669"/>
    <property type="project" value="UniProtKB-KW"/>
</dbReference>
<dbReference type="InterPro" id="IPR016032">
    <property type="entry name" value="Sig_transdc_resp-reg_C-effctor"/>
</dbReference>
<dbReference type="Pfam" id="PF00196">
    <property type="entry name" value="GerE"/>
    <property type="match status" value="1"/>
</dbReference>
<evidence type="ECO:0000256" key="2">
    <source>
        <dbReference type="ARBA" id="ARBA00023015"/>
    </source>
</evidence>
<dbReference type="InterPro" id="IPR058245">
    <property type="entry name" value="NreC/VraR/RcsB-like_REC"/>
</dbReference>
<dbReference type="SMART" id="SM00448">
    <property type="entry name" value="REC"/>
    <property type="match status" value="1"/>
</dbReference>
<dbReference type="CDD" id="cd17535">
    <property type="entry name" value="REC_NarL-like"/>
    <property type="match status" value="1"/>
</dbReference>
<feature type="domain" description="HTH luxR-type" evidence="6">
    <location>
        <begin position="171"/>
        <end position="236"/>
    </location>
</feature>
<accession>A0A931DM80</accession>
<evidence type="ECO:0000313" key="9">
    <source>
        <dbReference type="Proteomes" id="UP000614047"/>
    </source>
</evidence>
<dbReference type="InterPro" id="IPR039420">
    <property type="entry name" value="WalR-like"/>
</dbReference>
<comment type="caution">
    <text evidence="8">The sequence shown here is derived from an EMBL/GenBank/DDBJ whole genome shotgun (WGS) entry which is preliminary data.</text>
</comment>
<gene>
    <name evidence="8" type="ORF">IW256_006658</name>
</gene>
<keyword evidence="9" id="KW-1185">Reference proteome</keyword>
<protein>
    <submittedName>
        <fullName evidence="8">DNA-binding NarL/FixJ family response regulator</fullName>
    </submittedName>
</protein>
<dbReference type="PROSITE" id="PS50110">
    <property type="entry name" value="RESPONSE_REGULATORY"/>
    <property type="match status" value="1"/>
</dbReference>
<feature type="modified residue" description="4-aspartylphosphate" evidence="5">
    <location>
        <position position="60"/>
    </location>
</feature>
<sequence>MPSGDGPIRVVIADDERVVRDGLRAILETQEDIIVAGTAVDGHDALRLCAPPRPDVLLLDVRMPGLDGLQVLAALAGSGAVGPDGIGVVMLTTFDMDDYIQEALTRGAGGFLLKTSSYEELLIAVRAAAAGEAALSPSVARRVIGGYVDHHRALRAASAEPAAGARPADPALARLHDLTPREHDVLGLLAEGLSNQDIATRLRVSKHTVKSHVSRILTKLGLRSRGQAAALARRHHP</sequence>
<dbReference type="InterPro" id="IPR000792">
    <property type="entry name" value="Tscrpt_reg_LuxR_C"/>
</dbReference>
<dbReference type="PROSITE" id="PS00622">
    <property type="entry name" value="HTH_LUXR_1"/>
    <property type="match status" value="1"/>
</dbReference>
<evidence type="ECO:0000256" key="3">
    <source>
        <dbReference type="ARBA" id="ARBA00023125"/>
    </source>
</evidence>
<dbReference type="PANTHER" id="PTHR43214">
    <property type="entry name" value="TWO-COMPONENT RESPONSE REGULATOR"/>
    <property type="match status" value="1"/>
</dbReference>
<feature type="domain" description="Response regulatory" evidence="7">
    <location>
        <begin position="9"/>
        <end position="129"/>
    </location>
</feature>
<evidence type="ECO:0000313" key="8">
    <source>
        <dbReference type="EMBL" id="MBG6092545.1"/>
    </source>
</evidence>
<dbReference type="SUPFAM" id="SSF52172">
    <property type="entry name" value="CheY-like"/>
    <property type="match status" value="1"/>
</dbReference>
<dbReference type="GO" id="GO:0006355">
    <property type="term" value="P:regulation of DNA-templated transcription"/>
    <property type="evidence" value="ECO:0007669"/>
    <property type="project" value="InterPro"/>
</dbReference>
<dbReference type="GO" id="GO:0000160">
    <property type="term" value="P:phosphorelay signal transduction system"/>
    <property type="evidence" value="ECO:0007669"/>
    <property type="project" value="InterPro"/>
</dbReference>
<proteinExistence type="predicted"/>
<keyword evidence="4" id="KW-0804">Transcription</keyword>